<evidence type="ECO:0000256" key="3">
    <source>
        <dbReference type="ARBA" id="ARBA00022873"/>
    </source>
</evidence>
<evidence type="ECO:0000256" key="4">
    <source>
        <dbReference type="ARBA" id="ARBA00023002"/>
    </source>
</evidence>
<comment type="pathway">
    <text evidence="2">Amine and polyamine biosynthesis; carnitine biosynthesis.</text>
</comment>
<dbReference type="PANTHER" id="PTHR10696:SF51">
    <property type="entry name" value="TRIMETHYLLYSINE DIOXYGENASE, MITOCHONDRIAL"/>
    <property type="match status" value="1"/>
</dbReference>
<dbReference type="GO" id="GO:0045329">
    <property type="term" value="P:carnitine biosynthetic process"/>
    <property type="evidence" value="ECO:0007669"/>
    <property type="project" value="UniProtKB-KW"/>
</dbReference>
<keyword evidence="7" id="KW-1185">Reference proteome</keyword>
<comment type="cofactor">
    <cofactor evidence="1">
        <name>L-ascorbate</name>
        <dbReference type="ChEBI" id="CHEBI:38290"/>
    </cofactor>
</comment>
<evidence type="ECO:0000313" key="6">
    <source>
        <dbReference type="EMBL" id="CAD7283833.1"/>
    </source>
</evidence>
<evidence type="ECO:0000313" key="7">
    <source>
        <dbReference type="Proteomes" id="UP000678499"/>
    </source>
</evidence>
<keyword evidence="4" id="KW-0560">Oxidoreductase</keyword>
<keyword evidence="3" id="KW-0124">Carnitine biosynthesis</keyword>
<dbReference type="InterPro" id="IPR050411">
    <property type="entry name" value="AlphaKG_dependent_hydroxylases"/>
</dbReference>
<dbReference type="Proteomes" id="UP000678499">
    <property type="component" value="Unassembled WGS sequence"/>
</dbReference>
<dbReference type="AlphaFoldDB" id="A0A7R9BY79"/>
<organism evidence="6">
    <name type="scientific">Notodromas monacha</name>
    <dbReference type="NCBI Taxonomy" id="399045"/>
    <lineage>
        <taxon>Eukaryota</taxon>
        <taxon>Metazoa</taxon>
        <taxon>Ecdysozoa</taxon>
        <taxon>Arthropoda</taxon>
        <taxon>Crustacea</taxon>
        <taxon>Oligostraca</taxon>
        <taxon>Ostracoda</taxon>
        <taxon>Podocopa</taxon>
        <taxon>Podocopida</taxon>
        <taxon>Cypridocopina</taxon>
        <taxon>Cypridoidea</taxon>
        <taxon>Cyprididae</taxon>
        <taxon>Notodromas</taxon>
    </lineage>
</organism>
<accession>A0A7R9BY79</accession>
<feature type="domain" description="TauD/TfdA-like" evidence="5">
    <location>
        <begin position="16"/>
        <end position="167"/>
    </location>
</feature>
<protein>
    <recommendedName>
        <fullName evidence="5">TauD/TfdA-like domain-containing protein</fullName>
    </recommendedName>
</protein>
<dbReference type="GO" id="GO:0005739">
    <property type="term" value="C:mitochondrion"/>
    <property type="evidence" value="ECO:0007669"/>
    <property type="project" value="TreeGrafter"/>
</dbReference>
<evidence type="ECO:0000259" key="5">
    <source>
        <dbReference type="Pfam" id="PF02668"/>
    </source>
</evidence>
<dbReference type="Pfam" id="PF02668">
    <property type="entry name" value="TauD"/>
    <property type="match status" value="1"/>
</dbReference>
<evidence type="ECO:0000256" key="2">
    <source>
        <dbReference type="ARBA" id="ARBA00005022"/>
    </source>
</evidence>
<sequence length="184" mass="21031">MLEKFPADRRRSADHRLLGLACYSHDGTGGENSLVDGLTVINQFKAICPDGFDFFSKHAIPSEFREERENRRHHFHSTDYVLKSDPTTGDFVQIRYNVYDRAPMSNLPPDMAAEFYAHYQKLGEIIEEHEKDNWFKLGSGSLVLFDNFRVLHARQAFTGRRVMVSAYVSRGEFLSGARSLGVIP</sequence>
<reference evidence="6" key="1">
    <citation type="submission" date="2020-11" db="EMBL/GenBank/DDBJ databases">
        <authorList>
            <person name="Tran Van P."/>
        </authorList>
    </citation>
    <scope>NUCLEOTIDE SEQUENCE</scope>
</reference>
<evidence type="ECO:0000256" key="1">
    <source>
        <dbReference type="ARBA" id="ARBA00001961"/>
    </source>
</evidence>
<dbReference type="PANTHER" id="PTHR10696">
    <property type="entry name" value="GAMMA-BUTYROBETAINE HYDROXYLASE-RELATED"/>
    <property type="match status" value="1"/>
</dbReference>
<dbReference type="EMBL" id="CAJPEX010006239">
    <property type="protein sequence ID" value="CAG0923985.1"/>
    <property type="molecule type" value="Genomic_DNA"/>
</dbReference>
<dbReference type="GO" id="GO:0016491">
    <property type="term" value="F:oxidoreductase activity"/>
    <property type="evidence" value="ECO:0007669"/>
    <property type="project" value="UniProtKB-KW"/>
</dbReference>
<dbReference type="SUPFAM" id="SSF51197">
    <property type="entry name" value="Clavaminate synthase-like"/>
    <property type="match status" value="1"/>
</dbReference>
<name>A0A7R9BY79_9CRUS</name>
<gene>
    <name evidence="6" type="ORF">NMOB1V02_LOCUS11443</name>
</gene>
<dbReference type="OrthoDB" id="408743at2759"/>
<dbReference type="Gene3D" id="3.60.130.10">
    <property type="entry name" value="Clavaminate synthase-like"/>
    <property type="match status" value="1"/>
</dbReference>
<dbReference type="InterPro" id="IPR003819">
    <property type="entry name" value="TauD/TfdA-like"/>
</dbReference>
<proteinExistence type="predicted"/>
<dbReference type="InterPro" id="IPR042098">
    <property type="entry name" value="TauD-like_sf"/>
</dbReference>
<dbReference type="EMBL" id="OA888276">
    <property type="protein sequence ID" value="CAD7283833.1"/>
    <property type="molecule type" value="Genomic_DNA"/>
</dbReference>